<dbReference type="Proteomes" id="UP000565579">
    <property type="component" value="Unassembled WGS sequence"/>
</dbReference>
<keyword evidence="3" id="KW-1185">Reference proteome</keyword>
<organism evidence="2 3">
    <name type="scientific">Nonomuraea rubra</name>
    <dbReference type="NCBI Taxonomy" id="46180"/>
    <lineage>
        <taxon>Bacteria</taxon>
        <taxon>Bacillati</taxon>
        <taxon>Actinomycetota</taxon>
        <taxon>Actinomycetes</taxon>
        <taxon>Streptosporangiales</taxon>
        <taxon>Streptosporangiaceae</taxon>
        <taxon>Nonomuraea</taxon>
    </lineage>
</organism>
<reference evidence="2 3" key="1">
    <citation type="submission" date="2020-08" db="EMBL/GenBank/DDBJ databases">
        <title>Sequencing the genomes of 1000 actinobacteria strains.</title>
        <authorList>
            <person name="Klenk H.-P."/>
        </authorList>
    </citation>
    <scope>NUCLEOTIDE SEQUENCE [LARGE SCALE GENOMIC DNA]</scope>
    <source>
        <strain evidence="2 3">DSM 43768</strain>
    </source>
</reference>
<name>A0A7X0P4M2_9ACTN</name>
<proteinExistence type="predicted"/>
<evidence type="ECO:0000313" key="3">
    <source>
        <dbReference type="Proteomes" id="UP000565579"/>
    </source>
</evidence>
<evidence type="ECO:0000256" key="1">
    <source>
        <dbReference type="SAM" id="SignalP"/>
    </source>
</evidence>
<protein>
    <submittedName>
        <fullName evidence="2">Uncharacterized protein</fullName>
    </submittedName>
</protein>
<dbReference type="EMBL" id="JACHMI010000001">
    <property type="protein sequence ID" value="MBB6555191.1"/>
    <property type="molecule type" value="Genomic_DNA"/>
</dbReference>
<sequence length="331" mass="35561">MTGRIVMAAMLVLAAFAVAPQAAAARSSACTWRTQALQVPTGATQHQVSATDHHGGYSGSAYFPDSGWRIVYWKDGRVIDYGSSGHGTDRVVDQNSSGTIAGTSVTGLWGASAISFRIRDGRRERLTPYPGAELNSRAIGITESGDVYGSAVVWEGNTTVYVAVRWPYDRPGVVEKVTGLPEGMRVVDVDRDGTLLVGTETTYPWPHLWRDGRLTRLPEVPDMQFGYARAVADGMVAGMLRVGSEPNRPAYWDRNGQPHQLSQSSVAEHINRNGLIVSSLTSTPFQVWRFGTLVGQLGDAASVTTIGDDDSIGGTIRGANHLPAAAVWRCS</sequence>
<comment type="caution">
    <text evidence="2">The sequence shown here is derived from an EMBL/GenBank/DDBJ whole genome shotgun (WGS) entry which is preliminary data.</text>
</comment>
<evidence type="ECO:0000313" key="2">
    <source>
        <dbReference type="EMBL" id="MBB6555191.1"/>
    </source>
</evidence>
<accession>A0A7X0P4M2</accession>
<gene>
    <name evidence="2" type="ORF">HD593_009986</name>
</gene>
<keyword evidence="1" id="KW-0732">Signal</keyword>
<dbReference type="AlphaFoldDB" id="A0A7X0P4M2"/>
<feature type="chain" id="PRO_5031363516" evidence="1">
    <location>
        <begin position="25"/>
        <end position="331"/>
    </location>
</feature>
<feature type="signal peptide" evidence="1">
    <location>
        <begin position="1"/>
        <end position="24"/>
    </location>
</feature>
<dbReference type="RefSeq" id="WP_185109815.1">
    <property type="nucleotide sequence ID" value="NZ_BAAAXY010000022.1"/>
</dbReference>